<protein>
    <submittedName>
        <fullName evidence="2">Uncharacterized protein</fullName>
    </submittedName>
</protein>
<evidence type="ECO:0000313" key="2">
    <source>
        <dbReference type="EMBL" id="VEL07634.1"/>
    </source>
</evidence>
<name>A0A448WBG6_9PLAT</name>
<feature type="compositionally biased region" description="Basic and acidic residues" evidence="1">
    <location>
        <begin position="148"/>
        <end position="157"/>
    </location>
</feature>
<organism evidence="2 3">
    <name type="scientific">Protopolystoma xenopodis</name>
    <dbReference type="NCBI Taxonomy" id="117903"/>
    <lineage>
        <taxon>Eukaryota</taxon>
        <taxon>Metazoa</taxon>
        <taxon>Spiralia</taxon>
        <taxon>Lophotrochozoa</taxon>
        <taxon>Platyhelminthes</taxon>
        <taxon>Monogenea</taxon>
        <taxon>Polyopisthocotylea</taxon>
        <taxon>Polystomatidea</taxon>
        <taxon>Polystomatidae</taxon>
        <taxon>Protopolystoma</taxon>
    </lineage>
</organism>
<comment type="caution">
    <text evidence="2">The sequence shown here is derived from an EMBL/GenBank/DDBJ whole genome shotgun (WGS) entry which is preliminary data.</text>
</comment>
<evidence type="ECO:0000313" key="3">
    <source>
        <dbReference type="Proteomes" id="UP000784294"/>
    </source>
</evidence>
<sequence length="191" mass="20749">MEQVTSQTTKQSTNCLTKSPTVNRPTEPSAKELSYRQCNSSHNASNIPTFHLSASTSPKLGNKSTCLHYGQDAAPQACITRPNHALTGPTAMRQAIKTAHTLRRVHSCTLNHNHNHNPRACNINLCLYPNLTAGRIGPTRAKGANRTHPNETGENHPGKLVLQNHTHAKTSRLWAHTSAELGAQTGRSLCA</sequence>
<feature type="region of interest" description="Disordered" evidence="1">
    <location>
        <begin position="1"/>
        <end position="29"/>
    </location>
</feature>
<dbReference type="EMBL" id="CAAALY010002162">
    <property type="protein sequence ID" value="VEL07634.1"/>
    <property type="molecule type" value="Genomic_DNA"/>
</dbReference>
<feature type="region of interest" description="Disordered" evidence="1">
    <location>
        <begin position="140"/>
        <end position="159"/>
    </location>
</feature>
<accession>A0A448WBG6</accession>
<gene>
    <name evidence="2" type="ORF">PXEA_LOCUS1074</name>
</gene>
<dbReference type="AlphaFoldDB" id="A0A448WBG6"/>
<dbReference type="Proteomes" id="UP000784294">
    <property type="component" value="Unassembled WGS sequence"/>
</dbReference>
<proteinExistence type="predicted"/>
<feature type="compositionally biased region" description="Polar residues" evidence="1">
    <location>
        <begin position="1"/>
        <end position="26"/>
    </location>
</feature>
<keyword evidence="3" id="KW-1185">Reference proteome</keyword>
<reference evidence="2" key="1">
    <citation type="submission" date="2018-11" db="EMBL/GenBank/DDBJ databases">
        <authorList>
            <consortium name="Pathogen Informatics"/>
        </authorList>
    </citation>
    <scope>NUCLEOTIDE SEQUENCE</scope>
</reference>
<evidence type="ECO:0000256" key="1">
    <source>
        <dbReference type="SAM" id="MobiDB-lite"/>
    </source>
</evidence>